<evidence type="ECO:0000256" key="6">
    <source>
        <dbReference type="ARBA" id="ARBA00022592"/>
    </source>
</evidence>
<dbReference type="RefSeq" id="WP_008874128.1">
    <property type="nucleotide sequence ID" value="NZ_CAUM01000058.1"/>
</dbReference>
<evidence type="ECO:0000313" key="10">
    <source>
        <dbReference type="Proteomes" id="UP000012062"/>
    </source>
</evidence>
<dbReference type="STRING" id="1297569.MESS2_1500020"/>
<organism evidence="9 10">
    <name type="scientific">Mesorhizobium metallidurans STM 2683</name>
    <dbReference type="NCBI Taxonomy" id="1297569"/>
    <lineage>
        <taxon>Bacteria</taxon>
        <taxon>Pseudomonadati</taxon>
        <taxon>Pseudomonadota</taxon>
        <taxon>Alphaproteobacteria</taxon>
        <taxon>Hyphomicrobiales</taxon>
        <taxon>Phyllobacteriaceae</taxon>
        <taxon>Mesorhizobium</taxon>
    </lineage>
</organism>
<feature type="domain" description="PBP" evidence="8">
    <location>
        <begin position="36"/>
        <end position="312"/>
    </location>
</feature>
<dbReference type="PIRSF" id="PIRSF002756">
    <property type="entry name" value="PstS"/>
    <property type="match status" value="1"/>
</dbReference>
<dbReference type="eggNOG" id="COG0226">
    <property type="taxonomic scope" value="Bacteria"/>
</dbReference>
<dbReference type="InterPro" id="IPR050962">
    <property type="entry name" value="Phosphate-bind_PstS"/>
</dbReference>
<dbReference type="Pfam" id="PF12849">
    <property type="entry name" value="PBP_like_2"/>
    <property type="match status" value="1"/>
</dbReference>
<evidence type="ECO:0000256" key="1">
    <source>
        <dbReference type="ARBA" id="ARBA00002841"/>
    </source>
</evidence>
<keyword evidence="6 7" id="KW-0592">Phosphate transport</keyword>
<dbReference type="InterPro" id="IPR005673">
    <property type="entry name" value="ABC_phos-bd_PstS"/>
</dbReference>
<comment type="similarity">
    <text evidence="2 7">Belongs to the PstS family.</text>
</comment>
<dbReference type="PANTHER" id="PTHR42996:SF1">
    <property type="entry name" value="PHOSPHATE-BINDING PROTEIN PSTS"/>
    <property type="match status" value="1"/>
</dbReference>
<evidence type="ECO:0000256" key="5">
    <source>
        <dbReference type="ARBA" id="ARBA00022448"/>
    </source>
</evidence>
<dbReference type="SUPFAM" id="SSF53850">
    <property type="entry name" value="Periplasmic binding protein-like II"/>
    <property type="match status" value="1"/>
</dbReference>
<dbReference type="GO" id="GO:0035435">
    <property type="term" value="P:phosphate ion transmembrane transport"/>
    <property type="evidence" value="ECO:0007669"/>
    <property type="project" value="InterPro"/>
</dbReference>
<evidence type="ECO:0000256" key="3">
    <source>
        <dbReference type="ARBA" id="ARBA00011529"/>
    </source>
</evidence>
<sequence length="367" mass="38908">MFSGNPTSTASLRSAWPKLAGGIIALAVALAVALTGPAARAEPIRGAGSTLAAPVIAKWAAAYENARADGGDYISPDWKVDYEIVGSLAGVLRLDRLEMDFAATDAPVNAADLKKDGRQQFPIVMGAIAVVVNLDGIGPGSLRLTGPLLADIYLGKIQNWSDPAIKAANPDLTLPDLRISVLHRKDGSGSTFVFTEYLSAVSEEWKTKYGANTLISWPLGADAEGTQNLIRAVNNTKGAIAYAESGQAQRASLSYALIENRSGKFVKPEPEGVQAAATSIDWAQTTDFYASLTNRDGDATYPISTAVFAVVQVSGRSEHRYRRVHDLFRLAFTQGAGDAAALGYVPLPKALVDQIEQYWAGRAALAN</sequence>
<keyword evidence="10" id="KW-1185">Reference proteome</keyword>
<evidence type="ECO:0000256" key="4">
    <source>
        <dbReference type="ARBA" id="ARBA00021889"/>
    </source>
</evidence>
<reference evidence="9 10" key="1">
    <citation type="submission" date="2013-02" db="EMBL/GenBank/DDBJ databases">
        <authorList>
            <person name="Genoscope - CEA"/>
        </authorList>
    </citation>
    <scope>NUCLEOTIDE SEQUENCE [LARGE SCALE GENOMIC DNA]</scope>
    <source>
        <strain evidence="9 10">STM 2683</strain>
    </source>
</reference>
<comment type="subunit">
    <text evidence="3 7">The complex is composed of two ATP-binding proteins (PstB), two transmembrane proteins (PstC and PstA) and a solute-binding protein (PstS).</text>
</comment>
<accession>M5ELW8</accession>
<comment type="function">
    <text evidence="1 7">Part of the ABC transporter complex PstSACB involved in phosphate import.</text>
</comment>
<proteinExistence type="inferred from homology"/>
<evidence type="ECO:0000313" key="9">
    <source>
        <dbReference type="EMBL" id="CCV05175.1"/>
    </source>
</evidence>
<evidence type="ECO:0000259" key="8">
    <source>
        <dbReference type="Pfam" id="PF12849"/>
    </source>
</evidence>
<evidence type="ECO:0000256" key="7">
    <source>
        <dbReference type="PIRNR" id="PIRNR002756"/>
    </source>
</evidence>
<dbReference type="Gene3D" id="3.40.190.10">
    <property type="entry name" value="Periplasmic binding protein-like II"/>
    <property type="match status" value="2"/>
</dbReference>
<comment type="caution">
    <text evidence="9">The sequence shown here is derived from an EMBL/GenBank/DDBJ whole genome shotgun (WGS) entry which is preliminary data.</text>
</comment>
<protein>
    <recommendedName>
        <fullName evidence="4 7">Phosphate-binding protein PstS</fullName>
    </recommendedName>
</protein>
<dbReference type="InterPro" id="IPR024370">
    <property type="entry name" value="PBP_domain"/>
</dbReference>
<keyword evidence="5 7" id="KW-0813">Transport</keyword>
<dbReference type="AlphaFoldDB" id="M5ELW8"/>
<dbReference type="CDD" id="cd13565">
    <property type="entry name" value="PBP2_PstS"/>
    <property type="match status" value="1"/>
</dbReference>
<dbReference type="GO" id="GO:0043190">
    <property type="term" value="C:ATP-binding cassette (ABC) transporter complex"/>
    <property type="evidence" value="ECO:0007669"/>
    <property type="project" value="InterPro"/>
</dbReference>
<dbReference type="Proteomes" id="UP000012062">
    <property type="component" value="Unassembled WGS sequence"/>
</dbReference>
<name>M5ELW8_9HYPH</name>
<evidence type="ECO:0000256" key="2">
    <source>
        <dbReference type="ARBA" id="ARBA00008725"/>
    </source>
</evidence>
<dbReference type="PANTHER" id="PTHR42996">
    <property type="entry name" value="PHOSPHATE-BINDING PROTEIN PSTS"/>
    <property type="match status" value="1"/>
</dbReference>
<gene>
    <name evidence="9" type="primary">pstS</name>
    <name evidence="9" type="ORF">MESS2_1500020</name>
</gene>
<dbReference type="OrthoDB" id="9801510at2"/>
<dbReference type="EMBL" id="CAUM01000058">
    <property type="protein sequence ID" value="CCV05175.1"/>
    <property type="molecule type" value="Genomic_DNA"/>
</dbReference>
<dbReference type="NCBIfam" id="TIGR00975">
    <property type="entry name" value="3a0107s03"/>
    <property type="match status" value="1"/>
</dbReference>
<dbReference type="GO" id="GO:0042301">
    <property type="term" value="F:phosphate ion binding"/>
    <property type="evidence" value="ECO:0007669"/>
    <property type="project" value="InterPro"/>
</dbReference>